<feature type="transmembrane region" description="Helical" evidence="1">
    <location>
        <begin position="15"/>
        <end position="37"/>
    </location>
</feature>
<feature type="transmembrane region" description="Helical" evidence="1">
    <location>
        <begin position="49"/>
        <end position="69"/>
    </location>
</feature>
<comment type="caution">
    <text evidence="2">The sequence shown here is derived from an EMBL/GenBank/DDBJ whole genome shotgun (WGS) entry which is preliminary data.</text>
</comment>
<reference evidence="2" key="1">
    <citation type="submission" date="2020-01" db="EMBL/GenBank/DDBJ databases">
        <title>Development of genomics and gene disruption for Polysphondylium violaceum indicates a role for the polyketide synthase stlB in stalk morphogenesis.</title>
        <authorList>
            <person name="Narita B."/>
            <person name="Kawabe Y."/>
            <person name="Kin K."/>
            <person name="Saito T."/>
            <person name="Gibbs R."/>
            <person name="Kuspa A."/>
            <person name="Muzny D."/>
            <person name="Queller D."/>
            <person name="Richards S."/>
            <person name="Strassman J."/>
            <person name="Sucgang R."/>
            <person name="Worley K."/>
            <person name="Schaap P."/>
        </authorList>
    </citation>
    <scope>NUCLEOTIDE SEQUENCE</scope>
    <source>
        <strain evidence="2">QSvi11</strain>
    </source>
</reference>
<accession>A0A8J4UYP9</accession>
<evidence type="ECO:0000313" key="3">
    <source>
        <dbReference type="Proteomes" id="UP000695562"/>
    </source>
</evidence>
<dbReference type="AlphaFoldDB" id="A0A8J4UYP9"/>
<evidence type="ECO:0000313" key="2">
    <source>
        <dbReference type="EMBL" id="KAF2073350.1"/>
    </source>
</evidence>
<keyword evidence="1" id="KW-0472">Membrane</keyword>
<keyword evidence="1" id="KW-0812">Transmembrane</keyword>
<gene>
    <name evidence="2" type="ORF">CYY_005341</name>
</gene>
<name>A0A8J4UYP9_9MYCE</name>
<keyword evidence="3" id="KW-1185">Reference proteome</keyword>
<dbReference type="Proteomes" id="UP000695562">
    <property type="component" value="Unassembled WGS sequence"/>
</dbReference>
<proteinExistence type="predicted"/>
<protein>
    <submittedName>
        <fullName evidence="2">Uncharacterized protein</fullName>
    </submittedName>
</protein>
<dbReference type="EMBL" id="AJWJ01000210">
    <property type="protein sequence ID" value="KAF2073350.1"/>
    <property type="molecule type" value="Genomic_DNA"/>
</dbReference>
<feature type="transmembrane region" description="Helical" evidence="1">
    <location>
        <begin position="81"/>
        <end position="102"/>
    </location>
</feature>
<feature type="transmembrane region" description="Helical" evidence="1">
    <location>
        <begin position="205"/>
        <end position="224"/>
    </location>
</feature>
<sequence>MGYYYYENYYDKPTAYIFTILGTLFTFLMVVSSFPLIPRLWRGNKIPSMVLYSNIALITHCSFSAYYYLSGLINDESMPESYYWSTAVHFFGIIMALIFVLIAIGRVKAYRTKLIVGCFIASITVSSLASFIFLTEDSNGDNGGYGFLIIQNITQFIYFSIPFAFLHRMRKEKKLCDFYLPIPVTQFMYCALFFNNSLFYSFDSFYSNIISLVIPFILMIFYLVMRVVHGPSVFVKIVKMEDFNAPNAQLELIQIVNGDKIEYARVQRVYDISLFKIRSPLPTFVQCAPTTTVGADTSQQKFMEP</sequence>
<feature type="transmembrane region" description="Helical" evidence="1">
    <location>
        <begin position="145"/>
        <end position="166"/>
    </location>
</feature>
<feature type="transmembrane region" description="Helical" evidence="1">
    <location>
        <begin position="178"/>
        <end position="199"/>
    </location>
</feature>
<keyword evidence="1" id="KW-1133">Transmembrane helix</keyword>
<organism evidence="2 3">
    <name type="scientific">Polysphondylium violaceum</name>
    <dbReference type="NCBI Taxonomy" id="133409"/>
    <lineage>
        <taxon>Eukaryota</taxon>
        <taxon>Amoebozoa</taxon>
        <taxon>Evosea</taxon>
        <taxon>Eumycetozoa</taxon>
        <taxon>Dictyostelia</taxon>
        <taxon>Dictyosteliales</taxon>
        <taxon>Dictyosteliaceae</taxon>
        <taxon>Polysphondylium</taxon>
    </lineage>
</organism>
<evidence type="ECO:0000256" key="1">
    <source>
        <dbReference type="SAM" id="Phobius"/>
    </source>
</evidence>
<feature type="transmembrane region" description="Helical" evidence="1">
    <location>
        <begin position="114"/>
        <end position="133"/>
    </location>
</feature>